<evidence type="ECO:0000313" key="4">
    <source>
        <dbReference type="Proteomes" id="UP000585721"/>
    </source>
</evidence>
<dbReference type="EMBL" id="JACHGR010000004">
    <property type="protein sequence ID" value="MBB6055558.1"/>
    <property type="molecule type" value="Genomic_DNA"/>
</dbReference>
<proteinExistence type="inferred from homology"/>
<sequence>MKISVAHARGAKGNWYQLDLPEPVTAQEALQASPVFQHYPDLDLATHRIGIFGKFCAIDTILKEGDRVEIYLPVQRQADEDEDEDA</sequence>
<keyword evidence="4" id="KW-1185">Reference proteome</keyword>
<organism evidence="3 4">
    <name type="scientific">Tolumonas osonensis</name>
    <dbReference type="NCBI Taxonomy" id="675874"/>
    <lineage>
        <taxon>Bacteria</taxon>
        <taxon>Pseudomonadati</taxon>
        <taxon>Pseudomonadota</taxon>
        <taxon>Gammaproteobacteria</taxon>
        <taxon>Aeromonadales</taxon>
        <taxon>Aeromonadaceae</taxon>
        <taxon>Tolumonas</taxon>
    </lineage>
</organism>
<dbReference type="PANTHER" id="PTHR37483:SF1">
    <property type="entry name" value="UPF0125 PROTEIN RATB"/>
    <property type="match status" value="1"/>
</dbReference>
<dbReference type="Proteomes" id="UP000585721">
    <property type="component" value="Unassembled WGS sequence"/>
</dbReference>
<evidence type="ECO:0000256" key="2">
    <source>
        <dbReference type="HAMAP-Rule" id="MF_00460"/>
    </source>
</evidence>
<evidence type="ECO:0000256" key="1">
    <source>
        <dbReference type="ARBA" id="ARBA00010645"/>
    </source>
</evidence>
<dbReference type="RefSeq" id="WP_188026329.1">
    <property type="nucleotide sequence ID" value="NZ_JACHGR010000004.1"/>
</dbReference>
<dbReference type="AlphaFoldDB" id="A0A841G956"/>
<name>A0A841G956_9GAMM</name>
<comment type="caution">
    <text evidence="3">The sequence shown here is derived from an EMBL/GenBank/DDBJ whole genome shotgun (WGS) entry which is preliminary data.</text>
</comment>
<protein>
    <recommendedName>
        <fullName evidence="2">UPF0125 protein HNR75_001464</fullName>
    </recommendedName>
</protein>
<dbReference type="InterPro" id="IPR016155">
    <property type="entry name" value="Mopterin_synth/thiamin_S_b"/>
</dbReference>
<evidence type="ECO:0000313" key="3">
    <source>
        <dbReference type="EMBL" id="MBB6055558.1"/>
    </source>
</evidence>
<reference evidence="3 4" key="1">
    <citation type="submission" date="2020-08" db="EMBL/GenBank/DDBJ databases">
        <title>Genomic Encyclopedia of Type Strains, Phase IV (KMG-IV): sequencing the most valuable type-strain genomes for metagenomic binning, comparative biology and taxonomic classification.</title>
        <authorList>
            <person name="Goeker M."/>
        </authorList>
    </citation>
    <scope>NUCLEOTIDE SEQUENCE [LARGE SCALE GENOMIC DNA]</scope>
    <source>
        <strain evidence="3 4">DSM 22975</strain>
    </source>
</reference>
<dbReference type="Pfam" id="PF03658">
    <property type="entry name" value="Ub-RnfH"/>
    <property type="match status" value="1"/>
</dbReference>
<comment type="similarity">
    <text evidence="1 2">Belongs to the UPF0125 (RnfH) family.</text>
</comment>
<dbReference type="InterPro" id="IPR037021">
    <property type="entry name" value="RnfH_sf"/>
</dbReference>
<dbReference type="PANTHER" id="PTHR37483">
    <property type="entry name" value="UPF0125 PROTEIN RATB"/>
    <property type="match status" value="1"/>
</dbReference>
<dbReference type="HAMAP" id="MF_00460">
    <property type="entry name" value="UPF0125_RnfH"/>
    <property type="match status" value="1"/>
</dbReference>
<dbReference type="SUPFAM" id="SSF54285">
    <property type="entry name" value="MoaD/ThiS"/>
    <property type="match status" value="1"/>
</dbReference>
<accession>A0A841G956</accession>
<gene>
    <name evidence="3" type="ORF">HNR75_001464</name>
</gene>
<dbReference type="InterPro" id="IPR005346">
    <property type="entry name" value="RnfH"/>
</dbReference>
<dbReference type="Gene3D" id="3.10.20.280">
    <property type="entry name" value="RnfH-like"/>
    <property type="match status" value="1"/>
</dbReference>